<proteinExistence type="predicted"/>
<dbReference type="InterPro" id="IPR030392">
    <property type="entry name" value="S74_ICA"/>
</dbReference>
<gene>
    <name evidence="3" type="primary">21</name>
    <name evidence="3" type="ORF">SEA_SHAMBRE1_21</name>
</gene>
<accession>A0A977KNL7</accession>
<evidence type="ECO:0000256" key="1">
    <source>
        <dbReference type="SAM" id="MobiDB-lite"/>
    </source>
</evidence>
<keyword evidence="4" id="KW-1185">Reference proteome</keyword>
<dbReference type="GeneID" id="80020017"/>
<sequence length="318" mass="34528">MTEIMPEQPVTAPDTTDYGTPPRRTVEPDAMARLADSIGELRRAVATMQKAATLRNASISGSDGLRILADDGTVKAWLKPDGTITVMDDAGQPVVRMGDMSETGPEPYGIEVRVSGGSWIQLGNQNVTWASIGNKPATFAPTLPIPGTGISGTVASATSASVAQQAEGSQYAWSNNVGGTEWYAVYVGNNGGYKFGRNTSSIRYKYNVRDAADEYPPEQTLKLRLRRFDRHDEQELVPPAVGYGPENRLTIPGRKDELGLIAEEVEPLVPSLVQYFDGKVDGVAYERMGLPLLALAQYQQERILDLEQRLAKLEGKTP</sequence>
<dbReference type="PROSITE" id="PS51688">
    <property type="entry name" value="ICA"/>
    <property type="match status" value="1"/>
</dbReference>
<dbReference type="RefSeq" id="YP_010755364.1">
    <property type="nucleotide sequence ID" value="NC_073469.1"/>
</dbReference>
<dbReference type="GO" id="GO:0098015">
    <property type="term" value="C:virus tail"/>
    <property type="evidence" value="ECO:0007669"/>
    <property type="project" value="UniProtKB-KW"/>
</dbReference>
<reference evidence="3" key="1">
    <citation type="submission" date="2022-08" db="EMBL/GenBank/DDBJ databases">
        <authorList>
            <person name="Dojs M.A."/>
            <person name="Fleischacker C.L."/>
            <person name="Jackson S.M."/>
            <person name="Feiring S.B."/>
            <person name="Webb R.J."/>
            <person name="Schaefbauer A.B."/>
            <person name="Vigness C.A."/>
            <person name="Boyle B.L."/>
            <person name="Frank J.R."/>
            <person name="Fleischacker T.C."/>
            <person name="Ackerman S.B."/>
            <person name="Balish M.F."/>
            <person name="Garlena R.A."/>
            <person name="Russell D.A."/>
            <person name="Jacobs-Sera D."/>
            <person name="Hatfull G.F."/>
        </authorList>
    </citation>
    <scope>NUCLEOTIDE SEQUENCE</scope>
</reference>
<evidence type="ECO:0000313" key="4">
    <source>
        <dbReference type="Proteomes" id="UP001063033"/>
    </source>
</evidence>
<evidence type="ECO:0000259" key="2">
    <source>
        <dbReference type="PROSITE" id="PS51688"/>
    </source>
</evidence>
<evidence type="ECO:0000313" key="3">
    <source>
        <dbReference type="EMBL" id="UXE04758.1"/>
    </source>
</evidence>
<dbReference type="EMBL" id="OP297545">
    <property type="protein sequence ID" value="UXE04758.1"/>
    <property type="molecule type" value="Genomic_DNA"/>
</dbReference>
<dbReference type="Proteomes" id="UP001063033">
    <property type="component" value="Segment"/>
</dbReference>
<organism evidence="3 4">
    <name type="scientific">Arthrobacter phage Shambre1</name>
    <dbReference type="NCBI Taxonomy" id="2927284"/>
    <lineage>
        <taxon>Viruses</taxon>
        <taxon>Duplodnaviria</taxon>
        <taxon>Heunggongvirae</taxon>
        <taxon>Uroviricota</taxon>
        <taxon>Caudoviricetes</taxon>
        <taxon>Bismarckvirus</taxon>
        <taxon>Bismarckvirus shambre1</taxon>
    </lineage>
</organism>
<feature type="domain" description="Peptidase S74" evidence="2">
    <location>
        <begin position="200"/>
        <end position="310"/>
    </location>
</feature>
<name>A0A977KNL7_9CAUD</name>
<dbReference type="KEGG" id="vg:80020017"/>
<protein>
    <submittedName>
        <fullName evidence="3">Minor tail protein</fullName>
    </submittedName>
</protein>
<feature type="region of interest" description="Disordered" evidence="1">
    <location>
        <begin position="1"/>
        <end position="25"/>
    </location>
</feature>